<dbReference type="Pfam" id="PF21240">
    <property type="entry name" value="Nup98_GLEBS"/>
    <property type="match status" value="1"/>
</dbReference>
<dbReference type="Gene3D" id="1.10.10.2360">
    <property type="match status" value="1"/>
</dbReference>
<reference evidence="12 13" key="1">
    <citation type="submission" date="2019-07" db="EMBL/GenBank/DDBJ databases">
        <title>Genomics analysis of Aphanomyces spp. identifies a new class of oomycete effector associated with host adaptation.</title>
        <authorList>
            <person name="Gaulin E."/>
        </authorList>
    </citation>
    <scope>NUCLEOTIDE SEQUENCE [LARGE SCALE GENOMIC DNA]</scope>
    <source>
        <strain evidence="12 13">ATCC 201684</strain>
    </source>
</reference>
<dbReference type="InterPro" id="IPR037665">
    <property type="entry name" value="Nucleoporin_S59-like"/>
</dbReference>
<dbReference type="PROSITE" id="PS51434">
    <property type="entry name" value="NUP_C"/>
    <property type="match status" value="1"/>
</dbReference>
<dbReference type="GO" id="GO:0034398">
    <property type="term" value="P:telomere tethering at nuclear periphery"/>
    <property type="evidence" value="ECO:0007669"/>
    <property type="project" value="TreeGrafter"/>
</dbReference>
<evidence type="ECO:0000256" key="9">
    <source>
        <dbReference type="ARBA" id="ARBA00023242"/>
    </source>
</evidence>
<dbReference type="EMBL" id="VJMJ01000175">
    <property type="protein sequence ID" value="KAF0728562.1"/>
    <property type="molecule type" value="Genomic_DNA"/>
</dbReference>
<dbReference type="GO" id="GO:0003723">
    <property type="term" value="F:RNA binding"/>
    <property type="evidence" value="ECO:0007669"/>
    <property type="project" value="TreeGrafter"/>
</dbReference>
<dbReference type="InterPro" id="IPR036903">
    <property type="entry name" value="Nup98_auto-Pept-S59_dom_sf"/>
</dbReference>
<feature type="domain" description="Peptidase S59" evidence="11">
    <location>
        <begin position="886"/>
        <end position="1017"/>
    </location>
</feature>
<dbReference type="Proteomes" id="UP000481153">
    <property type="component" value="Unassembled WGS sequence"/>
</dbReference>
<dbReference type="Pfam" id="PF12110">
    <property type="entry name" value="Nup96"/>
    <property type="match status" value="1"/>
</dbReference>
<protein>
    <recommendedName>
        <fullName evidence="11">Peptidase S59 domain-containing protein</fullName>
    </recommendedName>
</protein>
<sequence>MFGGQQQRSGFGFGSTTTPAFGAQPSSGFGGFGAAAPSASPFGAPAAASPFGGANTTPAFGTASSFGAPAAAPATSAFGNTSTGTSVGFGGFGSAATSAPFGQTAPTAAASPFGAPAAAPAASPFGGGMFGSTTAAAAPKPAFGGFGAPAAAAPSAFGTTSTFGATPAAGTSAFGAPATTLGGGFGSSFGAPAATNPSPFGQPSSTGFGFGQAPATTSAFGAAPAATSTFGGFGAAPAAAPAGNQVGTGAPAYKTTAEQENEKNKPITTVHFQSIAKMPEYQHKSTEELRWEDYLKRTDPAAAQAQAALVANTASAGGFSSAFGQTNTASAFGKPPLPTSGFGQTTSGFGTNAFGSTNPSFGATTTPAFGAATTQAAPAFTTASSAFGSGAFGSTTAPATTTAPGGFSFGGTTTSTPAFGATAAPSAFGTTTTGGFGSTPTTGGFGSTTTTGGFGSTPATGGFGSSTGGFGSTSTTGGFGSTAPSSGFGFGSTAPAATTGGFGFNKTSTTTGGFGTTPTTTGGFGSFGSTTAATTGGFGTAPSTTSGGGFNFGAPKPATSGFGSFGTTSTAPATGGFGSFGSTSTTPSFSLAPTTNTGFGFGNKSATTAPATGTGGFFGSTTSAFTMPSSFGTTTGGFGQPQTAAPAQPATLVAGHDTHPYGTGSFGAGLIEKQIQTTLTLPVVASSSSSSSTSSSASTTSAARRELERPHKPITTVAGLRFHLSKPLTPTSASSPTVADARGFATSKFKSLATKNLTIDTPPPKLSRPTEKPQVIPETISLSFKNGDKTYSWSGDSDATLEIVWPVVAAQVKPAKLTGWRQNGKKLELHALVSSVDASHPIELDVVEPEQPSTRTGDSFDSFYEKEREKELSCRAVNPLAPILTKEGYYTLPEYSTLCTMSTAELKAVDHFVVGCKGMGCVQWYGTTDVTGLNLDELVLFAPKEVIVYPNEDDKHVLGEGLNKPALVELLHIYPPEDPNKRAQYIDRVKARTEHMDASFVDYQPDSGVWKFKVEHFSRYGFDDDDENDADAAQAAAKQSTLQHMATHLQLNPARLHALQSLYLAKNASNTSSLVLEFPHHQPSTLPRLVIQEPVTPIQPQPPAPKRFAVVKSDASPVSKLWNGPMTSLDIGMSMGRSVRAACFGPDGRLVIVSRHRQVHVHTAVVAPATVESLPLLTAHRAISAVENHHATLPSDISADVHAFVDAAVPSAQLMWKLVTALYGQEHGVVFPVDGERRDVFVSRWFEQATANKVVKSNGLEGILSALCQHKIVLAAQRASQMGNFRLAMLLSQAQAYEGSEVRVQLREQLTQWGAQSTMRYMEKELGWIYSLLAGSVGVVTQQASSSMDWIQMLALFVWYNQGPTSLDKALKEYQMQVQKSLCKPALAGMKPDILMELMQLACDGKTSLESVLSATSDAATAWHLSAVLSSLPGQPLRLTAKGQSIVYRDYMSQLLHAGLIEEAIYVALTISSTEEREATVRGILHRHVTPETSLAPLAALVPRKWIHEAQAIQRLSVGDLAGAVEHYMSATAFAAAHDIVVESLVFAALFRQDTNDIQNILESLELQADKIPQWTTRGSVILAYLRLRQDKTSVTLESVLALGDQLKAWQERPLHTLGRDKEVEVACLSNMLTYVTEVALLLLDPSSTSSLWLDRLHGYVQADCFGESFRALALVRACASFADE</sequence>
<evidence type="ECO:0000256" key="2">
    <source>
        <dbReference type="ARBA" id="ARBA00008926"/>
    </source>
</evidence>
<keyword evidence="8" id="KW-0906">Nuclear pore complex</keyword>
<evidence type="ECO:0000256" key="5">
    <source>
        <dbReference type="ARBA" id="ARBA00022816"/>
    </source>
</evidence>
<proteinExistence type="inferred from homology"/>
<keyword evidence="5" id="KW-0509">mRNA transport</keyword>
<accession>A0A6G0WMM3</accession>
<keyword evidence="3" id="KW-0813">Transport</keyword>
<dbReference type="Gene3D" id="3.30.1610.10">
    <property type="entry name" value="Peptidase S59, nucleoporin"/>
    <property type="match status" value="1"/>
</dbReference>
<comment type="similarity">
    <text evidence="2">Belongs to the nucleoporin GLFG family.</text>
</comment>
<gene>
    <name evidence="12" type="ORF">Ae201684_013525</name>
</gene>
<evidence type="ECO:0000313" key="12">
    <source>
        <dbReference type="EMBL" id="KAF0728562.1"/>
    </source>
</evidence>
<dbReference type="GO" id="GO:0044614">
    <property type="term" value="C:nuclear pore cytoplasmic filaments"/>
    <property type="evidence" value="ECO:0007669"/>
    <property type="project" value="TreeGrafter"/>
</dbReference>
<evidence type="ECO:0000256" key="1">
    <source>
        <dbReference type="ARBA" id="ARBA00004567"/>
    </source>
</evidence>
<dbReference type="SUPFAM" id="SSF82215">
    <property type="entry name" value="C-terminal autoproteolytic domain of nucleoporin nup98"/>
    <property type="match status" value="1"/>
</dbReference>
<keyword evidence="6" id="KW-0653">Protein transport</keyword>
<keyword evidence="7" id="KW-0811">Translocation</keyword>
<dbReference type="PANTHER" id="PTHR23198">
    <property type="entry name" value="NUCLEOPORIN"/>
    <property type="match status" value="1"/>
</dbReference>
<dbReference type="GO" id="GO:0017056">
    <property type="term" value="F:structural constituent of nuclear pore"/>
    <property type="evidence" value="ECO:0007669"/>
    <property type="project" value="InterPro"/>
</dbReference>
<dbReference type="InterPro" id="IPR007230">
    <property type="entry name" value="Nup98_auto-Pept-S59_dom"/>
</dbReference>
<dbReference type="VEuPathDB" id="FungiDB:AeMF1_000438"/>
<keyword evidence="9" id="KW-0539">Nucleus</keyword>
<evidence type="ECO:0000256" key="6">
    <source>
        <dbReference type="ARBA" id="ARBA00022927"/>
    </source>
</evidence>
<dbReference type="Pfam" id="PF04096">
    <property type="entry name" value="Nucleoporin2"/>
    <property type="match status" value="1"/>
</dbReference>
<feature type="compositionally biased region" description="Low complexity" evidence="10">
    <location>
        <begin position="685"/>
        <end position="702"/>
    </location>
</feature>
<comment type="caution">
    <text evidence="12">The sequence shown here is derived from an EMBL/GenBank/DDBJ whole genome shotgun (WGS) entry which is preliminary data.</text>
</comment>
<dbReference type="InterPro" id="IPR021967">
    <property type="entry name" value="Nup98_C"/>
</dbReference>
<dbReference type="Gene3D" id="1.25.40.690">
    <property type="match status" value="1"/>
</dbReference>
<dbReference type="GO" id="GO:0051028">
    <property type="term" value="P:mRNA transport"/>
    <property type="evidence" value="ECO:0007669"/>
    <property type="project" value="UniProtKB-KW"/>
</dbReference>
<evidence type="ECO:0000313" key="13">
    <source>
        <dbReference type="Proteomes" id="UP000481153"/>
    </source>
</evidence>
<comment type="subcellular location">
    <subcellularLocation>
        <location evidence="1">Nucleus</location>
        <location evidence="1">Nuclear pore complex</location>
    </subcellularLocation>
</comment>
<keyword evidence="13" id="KW-1185">Reference proteome</keyword>
<dbReference type="GO" id="GO:0008139">
    <property type="term" value="F:nuclear localization sequence binding"/>
    <property type="evidence" value="ECO:0007669"/>
    <property type="project" value="TreeGrafter"/>
</dbReference>
<evidence type="ECO:0000256" key="10">
    <source>
        <dbReference type="SAM" id="MobiDB-lite"/>
    </source>
</evidence>
<dbReference type="GO" id="GO:0006405">
    <property type="term" value="P:RNA export from nucleus"/>
    <property type="evidence" value="ECO:0007669"/>
    <property type="project" value="TreeGrafter"/>
</dbReference>
<dbReference type="GO" id="GO:0000973">
    <property type="term" value="P:post-transcriptional tethering of RNA polymerase II gene DNA at nuclear periphery"/>
    <property type="evidence" value="ECO:0007669"/>
    <property type="project" value="TreeGrafter"/>
</dbReference>
<feature type="region of interest" description="Disordered" evidence="10">
    <location>
        <begin position="193"/>
        <end position="212"/>
    </location>
</feature>
<keyword evidence="4" id="KW-0068">Autocatalytic cleavage</keyword>
<feature type="compositionally biased region" description="Polar residues" evidence="10">
    <location>
        <begin position="195"/>
        <end position="207"/>
    </location>
</feature>
<evidence type="ECO:0000259" key="11">
    <source>
        <dbReference type="PROSITE" id="PS51434"/>
    </source>
</evidence>
<evidence type="ECO:0000256" key="8">
    <source>
        <dbReference type="ARBA" id="ARBA00023132"/>
    </source>
</evidence>
<dbReference type="GO" id="GO:0006606">
    <property type="term" value="P:protein import into nucleus"/>
    <property type="evidence" value="ECO:0007669"/>
    <property type="project" value="TreeGrafter"/>
</dbReference>
<organism evidence="12 13">
    <name type="scientific">Aphanomyces euteiches</name>
    <dbReference type="NCBI Taxonomy" id="100861"/>
    <lineage>
        <taxon>Eukaryota</taxon>
        <taxon>Sar</taxon>
        <taxon>Stramenopiles</taxon>
        <taxon>Oomycota</taxon>
        <taxon>Saprolegniomycetes</taxon>
        <taxon>Saprolegniales</taxon>
        <taxon>Verrucalvaceae</taxon>
        <taxon>Aphanomyces</taxon>
    </lineage>
</organism>
<name>A0A6G0WMM3_9STRA</name>
<evidence type="ECO:0000256" key="3">
    <source>
        <dbReference type="ARBA" id="ARBA00022448"/>
    </source>
</evidence>
<evidence type="ECO:0000256" key="4">
    <source>
        <dbReference type="ARBA" id="ARBA00022813"/>
    </source>
</evidence>
<dbReference type="PANTHER" id="PTHR23198:SF6">
    <property type="entry name" value="NUCLEAR PORE COMPLEX PROTEIN NUP98-NUP96"/>
    <property type="match status" value="1"/>
</dbReference>
<evidence type="ECO:0000256" key="7">
    <source>
        <dbReference type="ARBA" id="ARBA00023010"/>
    </source>
</evidence>
<feature type="region of interest" description="Disordered" evidence="10">
    <location>
        <begin position="685"/>
        <end position="715"/>
    </location>
</feature>